<dbReference type="EMBL" id="CP021108">
    <property type="protein sequence ID" value="ARP82935.1"/>
    <property type="molecule type" value="Genomic_DNA"/>
</dbReference>
<dbReference type="PANTHER" id="PTHR30471">
    <property type="entry name" value="DNA REPAIR PROTEIN RADC"/>
    <property type="match status" value="1"/>
</dbReference>
<evidence type="ECO:0000259" key="6">
    <source>
        <dbReference type="PROSITE" id="PS50249"/>
    </source>
</evidence>
<sequence>MLCDFLRFGFIPAVARSRWRPVHHFRERTHRVRRALRVTLAQAPLHLREIVKAALAHNAAAIIMAHNHPSGNPEPSGADVTATGEVKTALQLVGVTLPDHLIVAGNAITSLAERHLMP</sequence>
<dbReference type="OrthoDB" id="9804482at2"/>
<keyword evidence="2" id="KW-0479">Metal-binding</keyword>
<dbReference type="KEGG" id="bgv:CAL12_20360"/>
<organism evidence="7 8">
    <name type="scientific">Bordetella genomosp. 8</name>
    <dbReference type="NCBI Taxonomy" id="1416806"/>
    <lineage>
        <taxon>Bacteria</taxon>
        <taxon>Pseudomonadati</taxon>
        <taxon>Pseudomonadota</taxon>
        <taxon>Betaproteobacteria</taxon>
        <taxon>Burkholderiales</taxon>
        <taxon>Alcaligenaceae</taxon>
        <taxon>Bordetella</taxon>
    </lineage>
</organism>
<evidence type="ECO:0000256" key="5">
    <source>
        <dbReference type="ARBA" id="ARBA00023049"/>
    </source>
</evidence>
<keyword evidence="5" id="KW-0482">Metalloprotease</keyword>
<feature type="domain" description="MPN" evidence="6">
    <location>
        <begin position="1"/>
        <end position="117"/>
    </location>
</feature>
<dbReference type="InterPro" id="IPR025657">
    <property type="entry name" value="RadC_JAB"/>
</dbReference>
<keyword evidence="4" id="KW-0862">Zinc</keyword>
<keyword evidence="1" id="KW-0645">Protease</keyword>
<dbReference type="InterPro" id="IPR037518">
    <property type="entry name" value="MPN"/>
</dbReference>
<evidence type="ECO:0000313" key="7">
    <source>
        <dbReference type="EMBL" id="ARP82935.1"/>
    </source>
</evidence>
<accession>A0A1W6YPC6</accession>
<dbReference type="SUPFAM" id="SSF102712">
    <property type="entry name" value="JAB1/MPN domain"/>
    <property type="match status" value="1"/>
</dbReference>
<evidence type="ECO:0000313" key="8">
    <source>
        <dbReference type="Proteomes" id="UP000194151"/>
    </source>
</evidence>
<proteinExistence type="predicted"/>
<dbReference type="GO" id="GO:0008237">
    <property type="term" value="F:metallopeptidase activity"/>
    <property type="evidence" value="ECO:0007669"/>
    <property type="project" value="UniProtKB-KW"/>
</dbReference>
<dbReference type="PROSITE" id="PS01302">
    <property type="entry name" value="UPF0758"/>
    <property type="match status" value="1"/>
</dbReference>
<dbReference type="PANTHER" id="PTHR30471:SF3">
    <property type="entry name" value="UPF0758 PROTEIN YEES-RELATED"/>
    <property type="match status" value="1"/>
</dbReference>
<evidence type="ECO:0000256" key="3">
    <source>
        <dbReference type="ARBA" id="ARBA00022801"/>
    </source>
</evidence>
<keyword evidence="3" id="KW-0378">Hydrolase</keyword>
<evidence type="ECO:0000256" key="4">
    <source>
        <dbReference type="ARBA" id="ARBA00022833"/>
    </source>
</evidence>
<dbReference type="AlphaFoldDB" id="A0A1W6YPC6"/>
<protein>
    <recommendedName>
        <fullName evidence="6">MPN domain-containing protein</fullName>
    </recommendedName>
</protein>
<keyword evidence="8" id="KW-1185">Reference proteome</keyword>
<evidence type="ECO:0000256" key="1">
    <source>
        <dbReference type="ARBA" id="ARBA00022670"/>
    </source>
</evidence>
<evidence type="ECO:0000256" key="2">
    <source>
        <dbReference type="ARBA" id="ARBA00022723"/>
    </source>
</evidence>
<dbReference type="InterPro" id="IPR020891">
    <property type="entry name" value="UPF0758_CS"/>
</dbReference>
<name>A0A1W6YPC6_9BORD</name>
<reference evidence="7 8" key="1">
    <citation type="submission" date="2017-05" db="EMBL/GenBank/DDBJ databases">
        <title>Complete and WGS of Bordetella genogroups.</title>
        <authorList>
            <person name="Spilker T."/>
            <person name="LiPuma J."/>
        </authorList>
    </citation>
    <scope>NUCLEOTIDE SEQUENCE [LARGE SCALE GENOMIC DNA]</scope>
    <source>
        <strain evidence="7 8">AU19157</strain>
    </source>
</reference>
<dbReference type="PROSITE" id="PS50249">
    <property type="entry name" value="MPN"/>
    <property type="match status" value="1"/>
</dbReference>
<dbReference type="GO" id="GO:0046872">
    <property type="term" value="F:metal ion binding"/>
    <property type="evidence" value="ECO:0007669"/>
    <property type="project" value="UniProtKB-KW"/>
</dbReference>
<dbReference type="InterPro" id="IPR001405">
    <property type="entry name" value="UPF0758"/>
</dbReference>
<dbReference type="Gene3D" id="3.40.140.10">
    <property type="entry name" value="Cytidine Deaminase, domain 2"/>
    <property type="match status" value="1"/>
</dbReference>
<dbReference type="Proteomes" id="UP000194151">
    <property type="component" value="Chromosome"/>
</dbReference>
<dbReference type="RefSeq" id="WP_082988331.1">
    <property type="nucleotide sequence ID" value="NZ_CP021108.1"/>
</dbReference>
<dbReference type="STRING" id="1416806.CAL12_20360"/>
<dbReference type="Pfam" id="PF04002">
    <property type="entry name" value="RadC"/>
    <property type="match status" value="1"/>
</dbReference>
<dbReference type="GO" id="GO:0006508">
    <property type="term" value="P:proteolysis"/>
    <property type="evidence" value="ECO:0007669"/>
    <property type="project" value="UniProtKB-KW"/>
</dbReference>
<gene>
    <name evidence="7" type="ORF">CAL12_20360</name>
</gene>